<keyword evidence="1" id="KW-0472">Membrane</keyword>
<name>B4VLS6_9CYAN</name>
<proteinExistence type="predicted"/>
<feature type="domain" description="SGNH hydrolase-type esterase" evidence="2">
    <location>
        <begin position="83"/>
        <end position="240"/>
    </location>
</feature>
<reference evidence="3 4" key="1">
    <citation type="submission" date="2008-07" db="EMBL/GenBank/DDBJ databases">
        <authorList>
            <person name="Tandeau de Marsac N."/>
            <person name="Ferriera S."/>
            <person name="Johnson J."/>
            <person name="Kravitz S."/>
            <person name="Beeson K."/>
            <person name="Sutton G."/>
            <person name="Rogers Y.-H."/>
            <person name="Friedman R."/>
            <person name="Frazier M."/>
            <person name="Venter J.C."/>
        </authorList>
    </citation>
    <scope>NUCLEOTIDE SEQUENCE [LARGE SCALE GENOMIC DNA]</scope>
    <source>
        <strain evidence="3 4">PCC 7420</strain>
    </source>
</reference>
<dbReference type="eggNOG" id="COG2755">
    <property type="taxonomic scope" value="Bacteria"/>
</dbReference>
<dbReference type="Pfam" id="PF13472">
    <property type="entry name" value="Lipase_GDSL_2"/>
    <property type="match status" value="1"/>
</dbReference>
<dbReference type="InterPro" id="IPR036514">
    <property type="entry name" value="SGNH_hydro_sf"/>
</dbReference>
<dbReference type="OrthoDB" id="2513075at2"/>
<evidence type="ECO:0000259" key="2">
    <source>
        <dbReference type="Pfam" id="PF13472"/>
    </source>
</evidence>
<dbReference type="HOGENOM" id="CLU_051989_6_1_3"/>
<dbReference type="PANTHER" id="PTHR30383">
    <property type="entry name" value="THIOESTERASE 1/PROTEASE 1/LYSOPHOSPHOLIPASE L1"/>
    <property type="match status" value="1"/>
</dbReference>
<dbReference type="STRING" id="118168.MC7420_272"/>
<evidence type="ECO:0000313" key="3">
    <source>
        <dbReference type="EMBL" id="EDX77135.1"/>
    </source>
</evidence>
<dbReference type="Proteomes" id="UP000003835">
    <property type="component" value="Unassembled WGS sequence"/>
</dbReference>
<dbReference type="PANTHER" id="PTHR30383:SF5">
    <property type="entry name" value="SGNH HYDROLASE-TYPE ESTERASE DOMAIN-CONTAINING PROTEIN"/>
    <property type="match status" value="1"/>
</dbReference>
<keyword evidence="1" id="KW-0812">Transmembrane</keyword>
<dbReference type="Gene3D" id="3.40.50.1110">
    <property type="entry name" value="SGNH hydrolase"/>
    <property type="match status" value="1"/>
</dbReference>
<evidence type="ECO:0000256" key="1">
    <source>
        <dbReference type="SAM" id="Phobius"/>
    </source>
</evidence>
<accession>B4VLS6</accession>
<gene>
    <name evidence="3" type="ORF">MC7420_272</name>
</gene>
<dbReference type="InterPro" id="IPR013830">
    <property type="entry name" value="SGNH_hydro"/>
</dbReference>
<sequence length="253" mass="29252">MTTKNSLILWTSLSLNLLFILLFSILIIRRGGIPYLISKLPFHQQVEQTVKIARRRNTYQSTYHQMRKQMFEQMPNSETEIIFIGDSLTDQGEWAELLGNANIRNRGISGDTTDGVLNRLNEITASQPQKLFLMIGANDLWNEKKPASEIAANYRLILEQIQRQTPETQVFIQSLLPMNTIQYPIKVNNSDIISVNRHLQDLANEFSYTYIDLHQHFTNDQKQLDPVYTIDGVHLNGKGYLNWAKIVNLYVNQ</sequence>
<protein>
    <submittedName>
        <fullName evidence="3">GDSL-like lipase/acylhydrolase domain protein</fullName>
    </submittedName>
</protein>
<keyword evidence="4" id="KW-1185">Reference proteome</keyword>
<dbReference type="InterPro" id="IPR051532">
    <property type="entry name" value="Ester_Hydrolysis_Enzymes"/>
</dbReference>
<dbReference type="AlphaFoldDB" id="B4VLS6"/>
<dbReference type="SUPFAM" id="SSF52266">
    <property type="entry name" value="SGNH hydrolase"/>
    <property type="match status" value="1"/>
</dbReference>
<keyword evidence="3" id="KW-0378">Hydrolase</keyword>
<keyword evidence="1" id="KW-1133">Transmembrane helix</keyword>
<dbReference type="EMBL" id="DS989844">
    <property type="protein sequence ID" value="EDX77135.1"/>
    <property type="molecule type" value="Genomic_DNA"/>
</dbReference>
<dbReference type="RefSeq" id="WP_006099247.1">
    <property type="nucleotide sequence ID" value="NZ_DS989844.1"/>
</dbReference>
<feature type="transmembrane region" description="Helical" evidence="1">
    <location>
        <begin position="6"/>
        <end position="28"/>
    </location>
</feature>
<dbReference type="GO" id="GO:0004622">
    <property type="term" value="F:phosphatidylcholine lysophospholipase activity"/>
    <property type="evidence" value="ECO:0007669"/>
    <property type="project" value="TreeGrafter"/>
</dbReference>
<evidence type="ECO:0000313" key="4">
    <source>
        <dbReference type="Proteomes" id="UP000003835"/>
    </source>
</evidence>
<organism evidence="3 4">
    <name type="scientific">Coleofasciculus chthonoplastes PCC 7420</name>
    <dbReference type="NCBI Taxonomy" id="118168"/>
    <lineage>
        <taxon>Bacteria</taxon>
        <taxon>Bacillati</taxon>
        <taxon>Cyanobacteriota</taxon>
        <taxon>Cyanophyceae</taxon>
        <taxon>Coleofasciculales</taxon>
        <taxon>Coleofasciculaceae</taxon>
        <taxon>Coleofasciculus</taxon>
    </lineage>
</organism>